<evidence type="ECO:0000313" key="5">
    <source>
        <dbReference type="Proteomes" id="UP000677803"/>
    </source>
</evidence>
<dbReference type="Gene3D" id="2.60.40.10">
    <property type="entry name" value="Immunoglobulins"/>
    <property type="match status" value="1"/>
</dbReference>
<keyword evidence="1" id="KW-0472">Membrane</keyword>
<dbReference type="InterPro" id="IPR036179">
    <property type="entry name" value="Ig-like_dom_sf"/>
</dbReference>
<evidence type="ECO:0000256" key="2">
    <source>
        <dbReference type="SAM" id="SignalP"/>
    </source>
</evidence>
<name>A0A8S4BMS0_9TELE</name>
<feature type="signal peptide" evidence="2">
    <location>
        <begin position="1"/>
        <end position="17"/>
    </location>
</feature>
<dbReference type="EMBL" id="CAJRST010038888">
    <property type="protein sequence ID" value="CAG6014444.1"/>
    <property type="molecule type" value="Genomic_DNA"/>
</dbReference>
<dbReference type="SMART" id="SM00409">
    <property type="entry name" value="IG"/>
    <property type="match status" value="1"/>
</dbReference>
<keyword evidence="2" id="KW-0732">Signal</keyword>
<dbReference type="InterPro" id="IPR007110">
    <property type="entry name" value="Ig-like_dom"/>
</dbReference>
<feature type="chain" id="PRO_5035813007" evidence="2">
    <location>
        <begin position="18"/>
        <end position="239"/>
    </location>
</feature>
<dbReference type="OrthoDB" id="9422899at2759"/>
<feature type="transmembrane region" description="Helical" evidence="1">
    <location>
        <begin position="176"/>
        <end position="196"/>
    </location>
</feature>
<sequence length="239" mass="26183">MALGLLRVLLSLSVCLARGGVLTGDARQVGALSGRNCTLKCTAEHKAGVRYRTVVWYKLGGGQPDRQSGLLRKDLPHGETRRYAGLDREMELLDDSHGLSLTNVTCADGGLYLCKLWAPVGEQNRQGQVLLTLTDCPVEPTKTPDAARDYLIGPTDLPVAPTEDVMTNDLVICATVLIMVALIILSVIHCCFNTTFKDRKQKLKKDILLDAPVKELQKKDLMLIYTLGPKPSTMKHICV</sequence>
<gene>
    <name evidence="4" type="ORF">MMEN_LOCUS19288</name>
</gene>
<feature type="domain" description="Ig-like" evidence="3">
    <location>
        <begin position="34"/>
        <end position="132"/>
    </location>
</feature>
<dbReference type="PANTHER" id="PTHR15193">
    <property type="entry name" value="CD83 ANTIGEN"/>
    <property type="match status" value="1"/>
</dbReference>
<dbReference type="PROSITE" id="PS50835">
    <property type="entry name" value="IG_LIKE"/>
    <property type="match status" value="1"/>
</dbReference>
<dbReference type="PANTHER" id="PTHR15193:SF1">
    <property type="entry name" value="CD83 ANTIGEN"/>
    <property type="match status" value="1"/>
</dbReference>
<dbReference type="AlphaFoldDB" id="A0A8S4BMS0"/>
<dbReference type="InterPro" id="IPR003599">
    <property type="entry name" value="Ig_sub"/>
</dbReference>
<dbReference type="Proteomes" id="UP000677803">
    <property type="component" value="Unassembled WGS sequence"/>
</dbReference>
<keyword evidence="5" id="KW-1185">Reference proteome</keyword>
<organism evidence="4 5">
    <name type="scientific">Menidia menidia</name>
    <name type="common">Atlantic silverside</name>
    <dbReference type="NCBI Taxonomy" id="238744"/>
    <lineage>
        <taxon>Eukaryota</taxon>
        <taxon>Metazoa</taxon>
        <taxon>Chordata</taxon>
        <taxon>Craniata</taxon>
        <taxon>Vertebrata</taxon>
        <taxon>Euteleostomi</taxon>
        <taxon>Actinopterygii</taxon>
        <taxon>Neopterygii</taxon>
        <taxon>Teleostei</taxon>
        <taxon>Neoteleostei</taxon>
        <taxon>Acanthomorphata</taxon>
        <taxon>Ovalentaria</taxon>
        <taxon>Atherinomorphae</taxon>
        <taxon>Atheriniformes</taxon>
        <taxon>Atherinopsidae</taxon>
        <taxon>Menidiinae</taxon>
        <taxon>Menidia</taxon>
    </lineage>
</organism>
<comment type="caution">
    <text evidence="4">The sequence shown here is derived from an EMBL/GenBank/DDBJ whole genome shotgun (WGS) entry which is preliminary data.</text>
</comment>
<keyword evidence="1" id="KW-0812">Transmembrane</keyword>
<reference evidence="4" key="1">
    <citation type="submission" date="2021-05" db="EMBL/GenBank/DDBJ databases">
        <authorList>
            <person name="Tigano A."/>
        </authorList>
    </citation>
    <scope>NUCLEOTIDE SEQUENCE</scope>
</reference>
<protein>
    <submittedName>
        <fullName evidence="4">(Atlantic silverside) hypothetical protein</fullName>
    </submittedName>
</protein>
<accession>A0A8S4BMS0</accession>
<evidence type="ECO:0000256" key="1">
    <source>
        <dbReference type="SAM" id="Phobius"/>
    </source>
</evidence>
<dbReference type="InterPro" id="IPR013783">
    <property type="entry name" value="Ig-like_fold"/>
</dbReference>
<keyword evidence="1" id="KW-1133">Transmembrane helix</keyword>
<dbReference type="SUPFAM" id="SSF48726">
    <property type="entry name" value="Immunoglobulin"/>
    <property type="match status" value="1"/>
</dbReference>
<evidence type="ECO:0000313" key="4">
    <source>
        <dbReference type="EMBL" id="CAG6014444.1"/>
    </source>
</evidence>
<evidence type="ECO:0000259" key="3">
    <source>
        <dbReference type="PROSITE" id="PS50835"/>
    </source>
</evidence>
<proteinExistence type="predicted"/>